<keyword evidence="2" id="KW-0378">Hydrolase</keyword>
<dbReference type="OrthoDB" id="9811997at2"/>
<feature type="domain" description="HNH nuclease" evidence="1">
    <location>
        <begin position="215"/>
        <end position="270"/>
    </location>
</feature>
<dbReference type="SMART" id="SM00507">
    <property type="entry name" value="HNHc"/>
    <property type="match status" value="1"/>
</dbReference>
<dbReference type="RefSeq" id="WP_072935920.1">
    <property type="nucleotide sequence ID" value="NZ_FQUG01000007.1"/>
</dbReference>
<keyword evidence="2" id="KW-0540">Nuclease</keyword>
<evidence type="ECO:0000313" key="3">
    <source>
        <dbReference type="Proteomes" id="UP000184404"/>
    </source>
</evidence>
<accession>A0A1M4YW80</accession>
<dbReference type="GO" id="GO:0008270">
    <property type="term" value="F:zinc ion binding"/>
    <property type="evidence" value="ECO:0007669"/>
    <property type="project" value="InterPro"/>
</dbReference>
<dbReference type="Pfam" id="PF01844">
    <property type="entry name" value="HNH"/>
    <property type="match status" value="1"/>
</dbReference>
<keyword evidence="3" id="KW-1185">Reference proteome</keyword>
<dbReference type="CDD" id="cd00085">
    <property type="entry name" value="HNHc"/>
    <property type="match status" value="1"/>
</dbReference>
<dbReference type="GO" id="GO:0003676">
    <property type="term" value="F:nucleic acid binding"/>
    <property type="evidence" value="ECO:0007669"/>
    <property type="project" value="InterPro"/>
</dbReference>
<dbReference type="InterPro" id="IPR003615">
    <property type="entry name" value="HNH_nuc"/>
</dbReference>
<dbReference type="AlphaFoldDB" id="A0A1M4YW80"/>
<name>A0A1M4YW80_9FIRM</name>
<keyword evidence="2" id="KW-0255">Endonuclease</keyword>
<dbReference type="EMBL" id="FQUG01000007">
    <property type="protein sequence ID" value="SHF09985.1"/>
    <property type="molecule type" value="Genomic_DNA"/>
</dbReference>
<evidence type="ECO:0000259" key="1">
    <source>
        <dbReference type="SMART" id="SM00507"/>
    </source>
</evidence>
<dbReference type="Proteomes" id="UP000184404">
    <property type="component" value="Unassembled WGS sequence"/>
</dbReference>
<organism evidence="2 3">
    <name type="scientific">Schwartzia succinivorans DSM 10502</name>
    <dbReference type="NCBI Taxonomy" id="1123243"/>
    <lineage>
        <taxon>Bacteria</taxon>
        <taxon>Bacillati</taxon>
        <taxon>Bacillota</taxon>
        <taxon>Negativicutes</taxon>
        <taxon>Selenomonadales</taxon>
        <taxon>Selenomonadaceae</taxon>
        <taxon>Schwartzia</taxon>
    </lineage>
</organism>
<gene>
    <name evidence="2" type="ORF">SAMN02745190_01829</name>
</gene>
<sequence length="294" mass="31955">MEKTKNPQELKKLGAAVQWLADGIKKRVDYYAGTEQGRREAGEAAEAVGHFAYETARFGAAVGGAVIGSLYRKARDCFKAGSQVIDGDYKGAGKTIIDMEMRKVRGAGQLIKTAGGAAVDGAVIAYQKGKDKEPDHDRKNRFKHRLKQCALAGGVVLAGAELVDFVDGDNIFAEGLFPEVDVDDLPGVQNGMLVNASPENLAVLAEQGELPDTEHLTEVVRDAGARDAFLAEHGFSEVPDGWEVHHIVPLSEGGADEPSNMILLREHDHDWITTQHRIFYGWPGPEYWHHSSAL</sequence>
<protein>
    <submittedName>
        <fullName evidence="2">HNH endonuclease</fullName>
    </submittedName>
</protein>
<dbReference type="GO" id="GO:0004519">
    <property type="term" value="F:endonuclease activity"/>
    <property type="evidence" value="ECO:0007669"/>
    <property type="project" value="UniProtKB-KW"/>
</dbReference>
<reference evidence="2 3" key="1">
    <citation type="submission" date="2016-11" db="EMBL/GenBank/DDBJ databases">
        <authorList>
            <person name="Jaros S."/>
            <person name="Januszkiewicz K."/>
            <person name="Wedrychowicz H."/>
        </authorList>
    </citation>
    <scope>NUCLEOTIDE SEQUENCE [LARGE SCALE GENOMIC DNA]</scope>
    <source>
        <strain evidence="2 3">DSM 10502</strain>
    </source>
</reference>
<evidence type="ECO:0000313" key="2">
    <source>
        <dbReference type="EMBL" id="SHF09985.1"/>
    </source>
</evidence>
<dbReference type="InterPro" id="IPR002711">
    <property type="entry name" value="HNH"/>
</dbReference>
<proteinExistence type="predicted"/>